<dbReference type="EMBL" id="CP073720">
    <property type="protein sequence ID" value="UWP87200.1"/>
    <property type="molecule type" value="Genomic_DNA"/>
</dbReference>
<dbReference type="Pfam" id="PF20530">
    <property type="entry name" value="DUF6745"/>
    <property type="match status" value="1"/>
</dbReference>
<keyword evidence="3" id="KW-1185">Reference proteome</keyword>
<feature type="domain" description="DUF6745" evidence="1">
    <location>
        <begin position="198"/>
        <end position="281"/>
    </location>
</feature>
<evidence type="ECO:0000313" key="2">
    <source>
        <dbReference type="EMBL" id="UWP87200.1"/>
    </source>
</evidence>
<dbReference type="InterPro" id="IPR046633">
    <property type="entry name" value="DUF6745"/>
</dbReference>
<reference evidence="2" key="1">
    <citation type="submission" date="2021-04" db="EMBL/GenBank/DDBJ databases">
        <authorList>
            <person name="Hartkoorn R.C."/>
            <person name="Beaudoing E."/>
            <person name="Hot D."/>
        </authorList>
    </citation>
    <scope>NUCLEOTIDE SEQUENCE</scope>
    <source>
        <strain evidence="2">NRRL B-16292</strain>
    </source>
</reference>
<gene>
    <name evidence="2" type="ORF">Dfulv_24340</name>
</gene>
<organism evidence="2 3">
    <name type="scientific">Dactylosporangium fulvum</name>
    <dbReference type="NCBI Taxonomy" id="53359"/>
    <lineage>
        <taxon>Bacteria</taxon>
        <taxon>Bacillati</taxon>
        <taxon>Actinomycetota</taxon>
        <taxon>Actinomycetes</taxon>
        <taxon>Micromonosporales</taxon>
        <taxon>Micromonosporaceae</taxon>
        <taxon>Dactylosporangium</taxon>
    </lineage>
</organism>
<proteinExistence type="predicted"/>
<name>A0ABY5WCQ0_9ACTN</name>
<accession>A0ABY5WCQ0</accession>
<protein>
    <recommendedName>
        <fullName evidence="1">DUF6745 domain-containing protein</fullName>
    </recommendedName>
</protein>
<evidence type="ECO:0000313" key="3">
    <source>
        <dbReference type="Proteomes" id="UP001059617"/>
    </source>
</evidence>
<sequence>MTALARRPAAPAPLATRAPARIVEHWHRTVPIRREWLTAGLSTDPADRAAAESCITRIYERHSRPRPTFRWVDSPRGALPHLTGLPDHEVLQRWISARPPRGVPPIASDIAAGLSRLRSALDAAADHPDLAAPPRRPGKGQQPWPVLPPLEALDAGVPLREVLRHGVREALGTSLAAGLAWPVRAALGPTRTLPIGWYGQQDAPWIAYHDVLRRLGLATYRLADEDVFEDWVLLARSTGWWWPGEDVCVMVERPALVDADPVPSGRHDEARPRLVRYRDGWSPPLHG</sequence>
<dbReference type="RefSeq" id="WP_259867160.1">
    <property type="nucleotide sequence ID" value="NZ_CP073720.1"/>
</dbReference>
<evidence type="ECO:0000259" key="1">
    <source>
        <dbReference type="Pfam" id="PF20530"/>
    </source>
</evidence>
<dbReference type="Proteomes" id="UP001059617">
    <property type="component" value="Chromosome"/>
</dbReference>
<reference evidence="2" key="2">
    <citation type="submission" date="2022-09" db="EMBL/GenBank/DDBJ databases">
        <title>Biosynthetic gene clusters of Dactylosporangioum fulvum.</title>
        <authorList>
            <person name="Caradec T."/>
        </authorList>
    </citation>
    <scope>NUCLEOTIDE SEQUENCE</scope>
    <source>
        <strain evidence="2">NRRL B-16292</strain>
    </source>
</reference>